<name>A0ABY7EF89_MYAAR</name>
<dbReference type="Proteomes" id="UP001164746">
    <property type="component" value="Chromosome 6"/>
</dbReference>
<evidence type="ECO:0000256" key="2">
    <source>
        <dbReference type="SAM" id="MobiDB-lite"/>
    </source>
</evidence>
<dbReference type="EMBL" id="CP111017">
    <property type="protein sequence ID" value="WAR08683.1"/>
    <property type="molecule type" value="Genomic_DNA"/>
</dbReference>
<sequence length="228" mass="25905">MQKHNNGNNQHCPECLKVFTRNDALDYHLRQEHGWTGGVKRPSDNQEGGGIRKRHKLEQDPSSLYEIEKVGEKKIENFKTTATYYKVFVKDLEIQGLQNILKTFCISGLHNGKGGKCQNCGKSCFGSFQHKPNLCVIHKNVRVFKSHDTTTEFCKWLFSEENEGATVICHTFKGYSILQLLHDNAVLPKVITTGSKNMSIDIPMCNVRMIDSLNFIPMALADRCLWGN</sequence>
<keyword evidence="1" id="KW-0479">Metal-binding</keyword>
<dbReference type="InterPro" id="IPR013087">
    <property type="entry name" value="Znf_C2H2_type"/>
</dbReference>
<protein>
    <recommendedName>
        <fullName evidence="3">C2H2-type domain-containing protein</fullName>
    </recommendedName>
</protein>
<proteinExistence type="predicted"/>
<evidence type="ECO:0000313" key="5">
    <source>
        <dbReference type="Proteomes" id="UP001164746"/>
    </source>
</evidence>
<reference evidence="4" key="1">
    <citation type="submission" date="2022-11" db="EMBL/GenBank/DDBJ databases">
        <title>Centuries of genome instability and evolution in soft-shell clam transmissible cancer (bioRxiv).</title>
        <authorList>
            <person name="Hart S.F.M."/>
            <person name="Yonemitsu M.A."/>
            <person name="Giersch R.M."/>
            <person name="Beal B.F."/>
            <person name="Arriagada G."/>
            <person name="Davis B.W."/>
            <person name="Ostrander E.A."/>
            <person name="Goff S.P."/>
            <person name="Metzger M.J."/>
        </authorList>
    </citation>
    <scope>NUCLEOTIDE SEQUENCE</scope>
    <source>
        <strain evidence="4">MELC-2E11</strain>
        <tissue evidence="4">Siphon/mantle</tissue>
    </source>
</reference>
<evidence type="ECO:0000259" key="3">
    <source>
        <dbReference type="PROSITE" id="PS50157"/>
    </source>
</evidence>
<feature type="domain" description="C2H2-type" evidence="3">
    <location>
        <begin position="10"/>
        <end position="33"/>
    </location>
</feature>
<organism evidence="4 5">
    <name type="scientific">Mya arenaria</name>
    <name type="common">Soft-shell clam</name>
    <dbReference type="NCBI Taxonomy" id="6604"/>
    <lineage>
        <taxon>Eukaryota</taxon>
        <taxon>Metazoa</taxon>
        <taxon>Spiralia</taxon>
        <taxon>Lophotrochozoa</taxon>
        <taxon>Mollusca</taxon>
        <taxon>Bivalvia</taxon>
        <taxon>Autobranchia</taxon>
        <taxon>Heteroconchia</taxon>
        <taxon>Euheterodonta</taxon>
        <taxon>Imparidentia</taxon>
        <taxon>Neoheterodontei</taxon>
        <taxon>Myida</taxon>
        <taxon>Myoidea</taxon>
        <taxon>Myidae</taxon>
        <taxon>Mya</taxon>
    </lineage>
</organism>
<accession>A0ABY7EF89</accession>
<evidence type="ECO:0000256" key="1">
    <source>
        <dbReference type="PROSITE-ProRule" id="PRU00042"/>
    </source>
</evidence>
<evidence type="ECO:0000313" key="4">
    <source>
        <dbReference type="EMBL" id="WAR08683.1"/>
    </source>
</evidence>
<keyword evidence="5" id="KW-1185">Reference proteome</keyword>
<keyword evidence="1" id="KW-0863">Zinc-finger</keyword>
<feature type="region of interest" description="Disordered" evidence="2">
    <location>
        <begin position="35"/>
        <end position="54"/>
    </location>
</feature>
<dbReference type="PROSITE" id="PS00028">
    <property type="entry name" value="ZINC_FINGER_C2H2_1"/>
    <property type="match status" value="1"/>
</dbReference>
<keyword evidence="1" id="KW-0862">Zinc</keyword>
<dbReference type="PROSITE" id="PS50157">
    <property type="entry name" value="ZINC_FINGER_C2H2_2"/>
    <property type="match status" value="1"/>
</dbReference>
<gene>
    <name evidence="4" type="ORF">MAR_018641</name>
</gene>